<dbReference type="InterPro" id="IPR050639">
    <property type="entry name" value="SSR_resolvase"/>
</dbReference>
<name>A0A0F9LPK9_9ZZZZ</name>
<dbReference type="SUPFAM" id="SSF53041">
    <property type="entry name" value="Resolvase-like"/>
    <property type="match status" value="1"/>
</dbReference>
<dbReference type="CDD" id="cd03768">
    <property type="entry name" value="SR_ResInv"/>
    <property type="match status" value="1"/>
</dbReference>
<reference evidence="4" key="1">
    <citation type="journal article" date="2015" name="Nature">
        <title>Complex archaea that bridge the gap between prokaryotes and eukaryotes.</title>
        <authorList>
            <person name="Spang A."/>
            <person name="Saw J.H."/>
            <person name="Jorgensen S.L."/>
            <person name="Zaremba-Niedzwiedzka K."/>
            <person name="Martijn J."/>
            <person name="Lind A.E."/>
            <person name="van Eijk R."/>
            <person name="Schleper C."/>
            <person name="Guy L."/>
            <person name="Ettema T.J."/>
        </authorList>
    </citation>
    <scope>NUCLEOTIDE SEQUENCE</scope>
</reference>
<proteinExistence type="predicted"/>
<dbReference type="EMBL" id="LAZR01010558">
    <property type="protein sequence ID" value="KKM66310.1"/>
    <property type="molecule type" value="Genomic_DNA"/>
</dbReference>
<dbReference type="AlphaFoldDB" id="A0A0F9LPK9"/>
<dbReference type="SMART" id="SM00857">
    <property type="entry name" value="Resolvase"/>
    <property type="match status" value="1"/>
</dbReference>
<dbReference type="InterPro" id="IPR036162">
    <property type="entry name" value="Resolvase-like_N_sf"/>
</dbReference>
<evidence type="ECO:0000313" key="4">
    <source>
        <dbReference type="EMBL" id="KKM66310.1"/>
    </source>
</evidence>
<evidence type="ECO:0000256" key="2">
    <source>
        <dbReference type="ARBA" id="ARBA00023172"/>
    </source>
</evidence>
<dbReference type="Gene3D" id="3.40.50.1390">
    <property type="entry name" value="Resolvase, N-terminal catalytic domain"/>
    <property type="match status" value="1"/>
</dbReference>
<evidence type="ECO:0000259" key="3">
    <source>
        <dbReference type="PROSITE" id="PS51736"/>
    </source>
</evidence>
<keyword evidence="2" id="KW-0233">DNA recombination</keyword>
<dbReference type="InterPro" id="IPR006119">
    <property type="entry name" value="Resolv_N"/>
</dbReference>
<organism evidence="4">
    <name type="scientific">marine sediment metagenome</name>
    <dbReference type="NCBI Taxonomy" id="412755"/>
    <lineage>
        <taxon>unclassified sequences</taxon>
        <taxon>metagenomes</taxon>
        <taxon>ecological metagenomes</taxon>
    </lineage>
</organism>
<dbReference type="Pfam" id="PF00239">
    <property type="entry name" value="Resolvase"/>
    <property type="match status" value="1"/>
</dbReference>
<comment type="caution">
    <text evidence="4">The sequence shown here is derived from an EMBL/GenBank/DDBJ whole genome shotgun (WGS) entry which is preliminary data.</text>
</comment>
<dbReference type="PANTHER" id="PTHR30461:SF2">
    <property type="entry name" value="SERINE RECOMBINASE PINE-RELATED"/>
    <property type="match status" value="1"/>
</dbReference>
<keyword evidence="1" id="KW-0238">DNA-binding</keyword>
<evidence type="ECO:0000256" key="1">
    <source>
        <dbReference type="ARBA" id="ARBA00023125"/>
    </source>
</evidence>
<dbReference type="GO" id="GO:0003677">
    <property type="term" value="F:DNA binding"/>
    <property type="evidence" value="ECO:0007669"/>
    <property type="project" value="UniProtKB-KW"/>
</dbReference>
<gene>
    <name evidence="4" type="ORF">LCGC14_1482460</name>
</gene>
<feature type="domain" description="Resolvase/invertase-type recombinase catalytic" evidence="3">
    <location>
        <begin position="2"/>
        <end position="141"/>
    </location>
</feature>
<sequence length="150" mass="17762">MKVAIYLRVSRDDLNLDNQRLPLIKRAEYEGWDYEVFEEKQSTRKTRPVQNQLYLMALKKKFDAIAVYKFDRWARSTVELITHMKDFESKGIQFISHCENIDTTTSYGRAFFGFLAVMAEFERDLIRERTMAGLDRARAQGKKLGRPRKQ</sequence>
<accession>A0A0F9LPK9</accession>
<dbReference type="PROSITE" id="PS51736">
    <property type="entry name" value="RECOMBINASES_3"/>
    <property type="match status" value="1"/>
</dbReference>
<dbReference type="GO" id="GO:0000150">
    <property type="term" value="F:DNA strand exchange activity"/>
    <property type="evidence" value="ECO:0007669"/>
    <property type="project" value="InterPro"/>
</dbReference>
<protein>
    <recommendedName>
        <fullName evidence="3">Resolvase/invertase-type recombinase catalytic domain-containing protein</fullName>
    </recommendedName>
</protein>
<dbReference type="PANTHER" id="PTHR30461">
    <property type="entry name" value="DNA-INVERTASE FROM LAMBDOID PROPHAGE"/>
    <property type="match status" value="1"/>
</dbReference>